<feature type="compositionally biased region" description="Basic and acidic residues" evidence="2">
    <location>
        <begin position="964"/>
        <end position="977"/>
    </location>
</feature>
<sequence>MPCLPCMQLNPSLQILNECYPPPKDLLKSGPEFMPLSQDTSKLTYYATNKPSSLGKIGDELERRIAKEARASTGGYPKSRASLLISLVILHRLLTECKGEIGKFALQTMRMISSALDVKVYQKNDTDLEVAARAASCFKAFATFTDGAAIGVDDTLTDEYLGVLSKFAQMATTQHTSEKPDDEEQSRTRLVGLQALSSAAGSEAVFGSNVEFPRQVKIIVPALLTIISEAPLADLKDESSKKSPVGGDNVSPFFREFAVRKPINDRRAPSLHEHVPGEKGPGSEDVRSAALRCFYDLIGECQASQANTVLDVCFSFLDKVGWNDVERCCWLAERLTAAMLLQSRFVVPTRLVELLVNLPDDSPPTQKHSSVLAMITTILSSNVSLVGLAITDILASLLSVIIRRVGVDSRDALLPALVQCVSSLGTHIYYADQINDIVEEIALQILAVPASNPAQQETLRVLIYCITGVMKAADLGDQAEARVTSPISEKPIDKGKAPLLETPAIDTRRGLGRRNPIAPEVWQETLPLLCEASYPVRAAYVQAFVFYLETEMPRDRKPRPNEPNITRFCNAVMAAIYTLAISSKLGVAEALPTPPDSPHPIEKISDPVEKVTDAATSPSKAVSWNVNVIEPTPNGSLASKANPPAINVPIANANASTGAGNSGHTTPVSRKPLRGGRRVSLPLNRLESGANLTSFDNVATPFDYSAILRILDELNNCVPVAALLTAAPMLLALDRDAATELIRRPGDGRTGAWVIERKRACRETVAFAWRRLADRWGVASAVQLADKAINSLPEPFSVPDWRAPLSQDDVLPPPAEPAAFFRDQTEGESQSSSLPILDPAQLVTAFSTSPSVQATTGRDQASIARRFTSPWNVELAIKESLERYSSSAPDGELHGNAAEMLMAIPNSSYQSLGHPVSRSVDVADLRDALDGGGGDRGSVVNMPGSGANSFVSTATDVALGSSPDAKRPKPPKPDTKDILNQIFKDNDKRKAKTSNGPKVPPSADAPINV</sequence>
<name>A0AAF0YDI2_9TREE</name>
<protein>
    <submittedName>
        <fullName evidence="3">Protein EFR3</fullName>
    </submittedName>
</protein>
<evidence type="ECO:0000313" key="3">
    <source>
        <dbReference type="EMBL" id="WOO82501.1"/>
    </source>
</evidence>
<dbReference type="Pfam" id="PF21072">
    <property type="entry name" value="EFR3"/>
    <property type="match status" value="1"/>
</dbReference>
<dbReference type="InterPro" id="IPR011989">
    <property type="entry name" value="ARM-like"/>
</dbReference>
<dbReference type="PANTHER" id="PTHR47766">
    <property type="entry name" value="PROTEIN EFR3"/>
    <property type="match status" value="1"/>
</dbReference>
<keyword evidence="4" id="KW-1185">Reference proteome</keyword>
<dbReference type="Gene3D" id="1.25.10.10">
    <property type="entry name" value="Leucine-rich Repeat Variant"/>
    <property type="match status" value="1"/>
</dbReference>
<dbReference type="RefSeq" id="XP_062628533.1">
    <property type="nucleotide sequence ID" value="XM_062772549.1"/>
</dbReference>
<dbReference type="SUPFAM" id="SSF48371">
    <property type="entry name" value="ARM repeat"/>
    <property type="match status" value="1"/>
</dbReference>
<dbReference type="EMBL" id="CP086717">
    <property type="protein sequence ID" value="WOO82501.1"/>
    <property type="molecule type" value="Genomic_DNA"/>
</dbReference>
<evidence type="ECO:0000313" key="4">
    <source>
        <dbReference type="Proteomes" id="UP000827549"/>
    </source>
</evidence>
<evidence type="ECO:0000256" key="1">
    <source>
        <dbReference type="ARBA" id="ARBA00010216"/>
    </source>
</evidence>
<feature type="compositionally biased region" description="Polar residues" evidence="2">
    <location>
        <begin position="946"/>
        <end position="955"/>
    </location>
</feature>
<dbReference type="PANTHER" id="PTHR47766:SF1">
    <property type="entry name" value="PROTEIN EFR3"/>
    <property type="match status" value="1"/>
</dbReference>
<comment type="similarity">
    <text evidence="1">Belongs to the EFR3 family.</text>
</comment>
<feature type="region of interest" description="Disordered" evidence="2">
    <location>
        <begin position="655"/>
        <end position="676"/>
    </location>
</feature>
<dbReference type="InterPro" id="IPR039786">
    <property type="entry name" value="EFR3"/>
</dbReference>
<dbReference type="GO" id="GO:0072659">
    <property type="term" value="P:protein localization to plasma membrane"/>
    <property type="evidence" value="ECO:0007669"/>
    <property type="project" value="InterPro"/>
</dbReference>
<dbReference type="Proteomes" id="UP000827549">
    <property type="component" value="Chromosome 4"/>
</dbReference>
<proteinExistence type="inferred from homology"/>
<dbReference type="InterPro" id="IPR016024">
    <property type="entry name" value="ARM-type_fold"/>
</dbReference>
<feature type="region of interest" description="Disordered" evidence="2">
    <location>
        <begin position="927"/>
        <end position="1009"/>
    </location>
</feature>
<gene>
    <name evidence="3" type="primary">EFR3</name>
    <name evidence="3" type="ORF">LOC62_04G005987</name>
</gene>
<dbReference type="GeneID" id="87809214"/>
<organism evidence="3 4">
    <name type="scientific">Vanrija pseudolonga</name>
    <dbReference type="NCBI Taxonomy" id="143232"/>
    <lineage>
        <taxon>Eukaryota</taxon>
        <taxon>Fungi</taxon>
        <taxon>Dikarya</taxon>
        <taxon>Basidiomycota</taxon>
        <taxon>Agaricomycotina</taxon>
        <taxon>Tremellomycetes</taxon>
        <taxon>Trichosporonales</taxon>
        <taxon>Trichosporonaceae</taxon>
        <taxon>Vanrija</taxon>
    </lineage>
</organism>
<reference evidence="3" key="1">
    <citation type="submission" date="2023-10" db="EMBL/GenBank/DDBJ databases">
        <authorList>
            <person name="Noh H."/>
        </authorList>
    </citation>
    <scope>NUCLEOTIDE SEQUENCE</scope>
    <source>
        <strain evidence="3">DUCC4014</strain>
    </source>
</reference>
<dbReference type="AlphaFoldDB" id="A0AAF0YDI2"/>
<accession>A0AAF0YDI2</accession>
<dbReference type="InterPro" id="IPR049150">
    <property type="entry name" value="EFR3_HEAT-like_rpt"/>
</dbReference>
<evidence type="ECO:0000256" key="2">
    <source>
        <dbReference type="SAM" id="MobiDB-lite"/>
    </source>
</evidence>